<keyword evidence="6" id="KW-1185">Reference proteome</keyword>
<sequence>MQNATVEIAPGDAVEVGTARWQSAIDAAARAGGGTVVVPAGTHHTGSLRLRSNVELHLEAGAVLRFVPDPALYPPVEARWEGAPETIHQPCLYARGETNVSITGLGTIDGQGAPWWDTFRNRRDELAHPRPTLVGLHECERVTIRDVTLRNSPSWTVHPLLCENVTITNLVIVNPADSPNTDGIDPESCRNVRISDCHIDVGDDCIAIKAGTERSPERVPCENITITNCTMVHGHGGVVMGSEMSGGVRNVVISNCVFEGTDRGIRFKARRGRGGVVEDVRVTNVIMRGVMCPFVVNPFYFCGPDGKLPHVGDRNPHPVGDDTPVFRRIHLAHITARDVHASAGHLFGLPEAPLTDLTLDDVTVSFAADPVPGQPAMAAWVDDVTRQGFRLGHVADSSIVRVRVEGHDGAAFQVEDSPTLRITDSTGSEA</sequence>
<dbReference type="EC" id="3.2.1.15" evidence="5"/>
<dbReference type="KEGG" id="ido:I598_3133"/>
<dbReference type="EMBL" id="CP014209">
    <property type="protein sequence ID" value="ANC32648.1"/>
    <property type="molecule type" value="Genomic_DNA"/>
</dbReference>
<evidence type="ECO:0000313" key="5">
    <source>
        <dbReference type="EMBL" id="ANC32648.1"/>
    </source>
</evidence>
<dbReference type="AlphaFoldDB" id="A0A161I9J7"/>
<name>A0A161I9J7_9MICO</name>
<dbReference type="SUPFAM" id="SSF51126">
    <property type="entry name" value="Pectin lyase-like"/>
    <property type="match status" value="1"/>
</dbReference>
<protein>
    <submittedName>
        <fullName evidence="5">Polygalacturonase</fullName>
        <ecNumber evidence="5">3.2.1.15</ecNumber>
    </submittedName>
</protein>
<evidence type="ECO:0000256" key="1">
    <source>
        <dbReference type="ARBA" id="ARBA00008834"/>
    </source>
</evidence>
<evidence type="ECO:0000256" key="2">
    <source>
        <dbReference type="ARBA" id="ARBA00022801"/>
    </source>
</evidence>
<dbReference type="InterPro" id="IPR051801">
    <property type="entry name" value="GH28_Enzymes"/>
</dbReference>
<dbReference type="PATRIC" id="fig|1300344.3.peg.3153"/>
<dbReference type="Proteomes" id="UP000076794">
    <property type="component" value="Chromosome"/>
</dbReference>
<dbReference type="OrthoDB" id="3196343at2"/>
<dbReference type="RefSeq" id="WP_068203953.1">
    <property type="nucleotide sequence ID" value="NZ_CP014209.1"/>
</dbReference>
<dbReference type="GO" id="GO:0005975">
    <property type="term" value="P:carbohydrate metabolic process"/>
    <property type="evidence" value="ECO:0007669"/>
    <property type="project" value="InterPro"/>
</dbReference>
<dbReference type="Gene3D" id="2.160.20.10">
    <property type="entry name" value="Single-stranded right-handed beta-helix, Pectin lyase-like"/>
    <property type="match status" value="1"/>
</dbReference>
<dbReference type="PANTHER" id="PTHR31339">
    <property type="entry name" value="PECTIN LYASE-RELATED"/>
    <property type="match status" value="1"/>
</dbReference>
<dbReference type="Pfam" id="PF00295">
    <property type="entry name" value="Glyco_hydro_28"/>
    <property type="match status" value="1"/>
</dbReference>
<dbReference type="SMART" id="SM00710">
    <property type="entry name" value="PbH1"/>
    <property type="match status" value="5"/>
</dbReference>
<keyword evidence="2 4" id="KW-0378">Hydrolase</keyword>
<evidence type="ECO:0000256" key="4">
    <source>
        <dbReference type="RuleBase" id="RU361169"/>
    </source>
</evidence>
<reference evidence="5 6" key="1">
    <citation type="submission" date="2016-01" db="EMBL/GenBank/DDBJ databases">
        <title>Complete genome sequence of a soil Actinobacterium, Isoptericola dokdonensis DS-3.</title>
        <authorList>
            <person name="Kwon S.-K."/>
            <person name="Kim J.F."/>
        </authorList>
    </citation>
    <scope>NUCLEOTIDE SEQUENCE [LARGE SCALE GENOMIC DNA]</scope>
    <source>
        <strain evidence="5 6">DS-3</strain>
    </source>
</reference>
<dbReference type="PANTHER" id="PTHR31339:SF9">
    <property type="entry name" value="PLASMIN AND FIBRONECTIN-BINDING PROTEIN A"/>
    <property type="match status" value="1"/>
</dbReference>
<proteinExistence type="inferred from homology"/>
<evidence type="ECO:0000313" key="6">
    <source>
        <dbReference type="Proteomes" id="UP000076794"/>
    </source>
</evidence>
<organism evidence="5 6">
    <name type="scientific">Isoptericola dokdonensis DS-3</name>
    <dbReference type="NCBI Taxonomy" id="1300344"/>
    <lineage>
        <taxon>Bacteria</taxon>
        <taxon>Bacillati</taxon>
        <taxon>Actinomycetota</taxon>
        <taxon>Actinomycetes</taxon>
        <taxon>Micrococcales</taxon>
        <taxon>Promicromonosporaceae</taxon>
        <taxon>Isoptericola</taxon>
    </lineage>
</organism>
<dbReference type="STRING" id="1300344.I598_3133"/>
<dbReference type="InterPro" id="IPR012334">
    <property type="entry name" value="Pectin_lyas_fold"/>
</dbReference>
<evidence type="ECO:0000256" key="3">
    <source>
        <dbReference type="ARBA" id="ARBA00023295"/>
    </source>
</evidence>
<dbReference type="PROSITE" id="PS00502">
    <property type="entry name" value="POLYGALACTURONASE"/>
    <property type="match status" value="1"/>
</dbReference>
<dbReference type="InterPro" id="IPR011050">
    <property type="entry name" value="Pectin_lyase_fold/virulence"/>
</dbReference>
<accession>A0A161I9J7</accession>
<dbReference type="InterPro" id="IPR000743">
    <property type="entry name" value="Glyco_hydro_28"/>
</dbReference>
<dbReference type="InterPro" id="IPR006626">
    <property type="entry name" value="PbH1"/>
</dbReference>
<gene>
    <name evidence="5" type="primary">pgl_3</name>
    <name evidence="5" type="ORF">I598_3133</name>
</gene>
<comment type="similarity">
    <text evidence="1 4">Belongs to the glycosyl hydrolase 28 family.</text>
</comment>
<dbReference type="GO" id="GO:0004650">
    <property type="term" value="F:polygalacturonase activity"/>
    <property type="evidence" value="ECO:0007669"/>
    <property type="project" value="UniProtKB-EC"/>
</dbReference>
<keyword evidence="3 4" id="KW-0326">Glycosidase</keyword>